<dbReference type="GO" id="GO:0005666">
    <property type="term" value="C:RNA polymerase III complex"/>
    <property type="evidence" value="ECO:0007669"/>
    <property type="project" value="TreeGrafter"/>
</dbReference>
<dbReference type="InterPro" id="IPR039747">
    <property type="entry name" value="RPABC4"/>
</dbReference>
<proteinExistence type="inferred from homology"/>
<feature type="transmembrane region" description="Helical" evidence="6">
    <location>
        <begin position="38"/>
        <end position="59"/>
    </location>
</feature>
<keyword evidence="3" id="KW-0862">Zinc</keyword>
<dbReference type="GO" id="GO:0003899">
    <property type="term" value="F:DNA-directed RNA polymerase activity"/>
    <property type="evidence" value="ECO:0007669"/>
    <property type="project" value="InterPro"/>
</dbReference>
<keyword evidence="6" id="KW-0472">Membrane</keyword>
<dbReference type="GO" id="GO:0008270">
    <property type="term" value="F:zinc ion binding"/>
    <property type="evidence" value="ECO:0007669"/>
    <property type="project" value="InterPro"/>
</dbReference>
<comment type="caution">
    <text evidence="7">The sequence shown here is derived from an EMBL/GenBank/DDBJ whole genome shotgun (WGS) entry which is preliminary data.</text>
</comment>
<dbReference type="Proteomes" id="UP000289738">
    <property type="component" value="Chromosome A03"/>
</dbReference>
<protein>
    <submittedName>
        <fullName evidence="7">Uncharacterized protein</fullName>
    </submittedName>
</protein>
<sequence length="61" mass="7247">MENTLKPGDVIQCRKCGYCILYKKRTRRSKPSLLQFEFHNPCFSIFLSYFLIILVYVMCCS</sequence>
<dbReference type="PANTHER" id="PTHR12056">
    <property type="entry name" value="DNA-DIRECTED RNA POLYMERASES I, II, AND III"/>
    <property type="match status" value="1"/>
</dbReference>
<dbReference type="Pfam" id="PF03604">
    <property type="entry name" value="Zn_ribbon_RPAB4"/>
    <property type="match status" value="1"/>
</dbReference>
<keyword evidence="6" id="KW-0812">Transmembrane</keyword>
<dbReference type="GO" id="GO:0003677">
    <property type="term" value="F:DNA binding"/>
    <property type="evidence" value="ECO:0007669"/>
    <property type="project" value="InterPro"/>
</dbReference>
<evidence type="ECO:0000256" key="4">
    <source>
        <dbReference type="ARBA" id="ARBA00023242"/>
    </source>
</evidence>
<evidence type="ECO:0000313" key="7">
    <source>
        <dbReference type="EMBL" id="RYR67079.1"/>
    </source>
</evidence>
<dbReference type="InterPro" id="IPR029040">
    <property type="entry name" value="RPABC4/Spt4"/>
</dbReference>
<name>A0A445DV77_ARAHY</name>
<keyword evidence="8" id="KW-1185">Reference proteome</keyword>
<accession>A0A445DV77</accession>
<keyword evidence="6" id="KW-1133">Transmembrane helix</keyword>
<evidence type="ECO:0000313" key="8">
    <source>
        <dbReference type="Proteomes" id="UP000289738"/>
    </source>
</evidence>
<dbReference type="InterPro" id="IPR006591">
    <property type="entry name" value="RNAP_P/RPABC4"/>
</dbReference>
<evidence type="ECO:0000256" key="2">
    <source>
        <dbReference type="ARBA" id="ARBA00022723"/>
    </source>
</evidence>
<evidence type="ECO:0000256" key="6">
    <source>
        <dbReference type="SAM" id="Phobius"/>
    </source>
</evidence>
<dbReference type="Gene3D" id="2.20.28.30">
    <property type="entry name" value="RNA polymerase ii, chain L"/>
    <property type="match status" value="1"/>
</dbReference>
<dbReference type="GO" id="GO:0005736">
    <property type="term" value="C:RNA polymerase I complex"/>
    <property type="evidence" value="ECO:0007669"/>
    <property type="project" value="TreeGrafter"/>
</dbReference>
<dbReference type="PANTHER" id="PTHR12056:SF2">
    <property type="entry name" value="GEO11084P1"/>
    <property type="match status" value="1"/>
</dbReference>
<evidence type="ECO:0000256" key="1">
    <source>
        <dbReference type="ARBA" id="ARBA00004123"/>
    </source>
</evidence>
<keyword evidence="2" id="KW-0479">Metal-binding</keyword>
<dbReference type="AlphaFoldDB" id="A0A445DV77"/>
<dbReference type="GO" id="GO:0005665">
    <property type="term" value="C:RNA polymerase II, core complex"/>
    <property type="evidence" value="ECO:0007669"/>
    <property type="project" value="TreeGrafter"/>
</dbReference>
<dbReference type="GO" id="GO:0006351">
    <property type="term" value="P:DNA-templated transcription"/>
    <property type="evidence" value="ECO:0007669"/>
    <property type="project" value="InterPro"/>
</dbReference>
<evidence type="ECO:0000256" key="3">
    <source>
        <dbReference type="ARBA" id="ARBA00022833"/>
    </source>
</evidence>
<gene>
    <name evidence="7" type="ORF">Ahy_A03g013331</name>
</gene>
<keyword evidence="4" id="KW-0539">Nucleus</keyword>
<reference evidence="7 8" key="1">
    <citation type="submission" date="2019-01" db="EMBL/GenBank/DDBJ databases">
        <title>Sequencing of cultivated peanut Arachis hypogaea provides insights into genome evolution and oil improvement.</title>
        <authorList>
            <person name="Chen X."/>
        </authorList>
    </citation>
    <scope>NUCLEOTIDE SEQUENCE [LARGE SCALE GENOMIC DNA]</scope>
    <source>
        <strain evidence="8">cv. Fuhuasheng</strain>
        <tissue evidence="7">Leaves</tissue>
    </source>
</reference>
<comment type="subcellular location">
    <subcellularLocation>
        <location evidence="1">Nucleus</location>
    </subcellularLocation>
</comment>
<dbReference type="EMBL" id="SDMP01000003">
    <property type="protein sequence ID" value="RYR67079.1"/>
    <property type="molecule type" value="Genomic_DNA"/>
</dbReference>
<evidence type="ECO:0000256" key="5">
    <source>
        <dbReference type="ARBA" id="ARBA00025770"/>
    </source>
</evidence>
<organism evidence="7 8">
    <name type="scientific">Arachis hypogaea</name>
    <name type="common">Peanut</name>
    <dbReference type="NCBI Taxonomy" id="3818"/>
    <lineage>
        <taxon>Eukaryota</taxon>
        <taxon>Viridiplantae</taxon>
        <taxon>Streptophyta</taxon>
        <taxon>Embryophyta</taxon>
        <taxon>Tracheophyta</taxon>
        <taxon>Spermatophyta</taxon>
        <taxon>Magnoliopsida</taxon>
        <taxon>eudicotyledons</taxon>
        <taxon>Gunneridae</taxon>
        <taxon>Pentapetalae</taxon>
        <taxon>rosids</taxon>
        <taxon>fabids</taxon>
        <taxon>Fabales</taxon>
        <taxon>Fabaceae</taxon>
        <taxon>Papilionoideae</taxon>
        <taxon>50 kb inversion clade</taxon>
        <taxon>dalbergioids sensu lato</taxon>
        <taxon>Dalbergieae</taxon>
        <taxon>Pterocarpus clade</taxon>
        <taxon>Arachis</taxon>
    </lineage>
</organism>
<dbReference type="SMART" id="SM00659">
    <property type="entry name" value="RPOLCX"/>
    <property type="match status" value="1"/>
</dbReference>
<dbReference type="SUPFAM" id="SSF63393">
    <property type="entry name" value="RNA polymerase subunits"/>
    <property type="match status" value="1"/>
</dbReference>
<comment type="similarity">
    <text evidence="5">Belongs to the archaeal Rpo12/eukaryotic RPC10 RNA polymerase subunit family.</text>
</comment>